<dbReference type="GO" id="GO:0033214">
    <property type="term" value="P:siderophore-iron import into cell"/>
    <property type="evidence" value="ECO:0007669"/>
    <property type="project" value="TreeGrafter"/>
</dbReference>
<keyword evidence="5" id="KW-0472">Membrane</keyword>
<evidence type="ECO:0000256" key="6">
    <source>
        <dbReference type="ARBA" id="ARBA00023237"/>
    </source>
</evidence>
<accession>A0A3B0S7F4</accession>
<evidence type="ECO:0000256" key="3">
    <source>
        <dbReference type="ARBA" id="ARBA00022692"/>
    </source>
</evidence>
<evidence type="ECO:0000256" key="4">
    <source>
        <dbReference type="ARBA" id="ARBA00023077"/>
    </source>
</evidence>
<evidence type="ECO:0000256" key="2">
    <source>
        <dbReference type="ARBA" id="ARBA00022448"/>
    </source>
</evidence>
<dbReference type="Gene3D" id="2.40.170.20">
    <property type="entry name" value="TonB-dependent receptor, beta-barrel domain"/>
    <property type="match status" value="1"/>
</dbReference>
<keyword evidence="4" id="KW-0798">TonB box</keyword>
<keyword evidence="6" id="KW-0998">Cell outer membrane</keyword>
<dbReference type="GO" id="GO:0009279">
    <property type="term" value="C:cell outer membrane"/>
    <property type="evidence" value="ECO:0007669"/>
    <property type="project" value="UniProtKB-SubCell"/>
</dbReference>
<reference evidence="8" key="1">
    <citation type="submission" date="2018-06" db="EMBL/GenBank/DDBJ databases">
        <authorList>
            <person name="Zhirakovskaya E."/>
        </authorList>
    </citation>
    <scope>NUCLEOTIDE SEQUENCE</scope>
</reference>
<name>A0A3B0S7F4_9ZZZZ</name>
<gene>
    <name evidence="8" type="ORF">MNBD_ALPHA05-1347</name>
</gene>
<sequence>YVIKAGLFTKDGAAFPQSLEFKYQYSDQTSNSAYLGLTRADFAANPTRRYNASREDVFNSKHETFQLNYSAEFTPSLTLDVTAYRTEFERNWFKLERVLGVSISTVLADPTMFAAEFENLVAAPGFIGPDDALAIRNNARQYYANGVQGTLTYQTKTGAVDHTLEASVRWHKDEVDRFQNFENFRADNSALIRTSINPPGSDSNRIQTGEAVAIFVQDNLDWNRLHATIGVRIEAIDLERRDFGTNDPARTGANLSTRENSLTAVSPAVGVVYDLTDQLSVLGGVYQGFAPPSPGNAQSSEEKSTNWEGGFRWANGPASVEAIGFYNNYQNLLGTCTESTGGNCLIGDQFDGGAVDVYGLEFVAKTDASAWIDTPFNIPLSAVYTLTDAEFKTSFNSTFGPWGDVIAGDELPYVARHQLFLTAGLEDENWGGEIAMFYQSQRRTVAGQGAIATRDRLDAHTVFDFSGYLQIFDGVKLRGKVENLFNEVYIAADQPAGLRPGLPRTFWVGVDVAL</sequence>
<dbReference type="PANTHER" id="PTHR30442:SF0">
    <property type="entry name" value="FE(3+) DICITRATE TRANSPORT PROTEIN FECA"/>
    <property type="match status" value="1"/>
</dbReference>
<evidence type="ECO:0000259" key="7">
    <source>
        <dbReference type="Pfam" id="PF00593"/>
    </source>
</evidence>
<feature type="domain" description="TonB-dependent receptor-like beta-barrel" evidence="7">
    <location>
        <begin position="21"/>
        <end position="484"/>
    </location>
</feature>
<comment type="subcellular location">
    <subcellularLocation>
        <location evidence="1">Cell outer membrane</location>
        <topology evidence="1">Multi-pass membrane protein</topology>
    </subcellularLocation>
</comment>
<evidence type="ECO:0000256" key="5">
    <source>
        <dbReference type="ARBA" id="ARBA00023136"/>
    </source>
</evidence>
<proteinExistence type="predicted"/>
<dbReference type="PANTHER" id="PTHR30442">
    <property type="entry name" value="IRON III DICITRATE TRANSPORT PROTEIN FECA"/>
    <property type="match status" value="1"/>
</dbReference>
<keyword evidence="3" id="KW-0812">Transmembrane</keyword>
<dbReference type="SUPFAM" id="SSF56935">
    <property type="entry name" value="Porins"/>
    <property type="match status" value="1"/>
</dbReference>
<dbReference type="InterPro" id="IPR000531">
    <property type="entry name" value="Beta-barrel_TonB"/>
</dbReference>
<dbReference type="EMBL" id="UOEH01000321">
    <property type="protein sequence ID" value="VAW00908.1"/>
    <property type="molecule type" value="Genomic_DNA"/>
</dbReference>
<organism evidence="8">
    <name type="scientific">hydrothermal vent metagenome</name>
    <dbReference type="NCBI Taxonomy" id="652676"/>
    <lineage>
        <taxon>unclassified sequences</taxon>
        <taxon>metagenomes</taxon>
        <taxon>ecological metagenomes</taxon>
    </lineage>
</organism>
<feature type="non-terminal residue" evidence="8">
    <location>
        <position position="1"/>
    </location>
</feature>
<dbReference type="AlphaFoldDB" id="A0A3B0S7F4"/>
<evidence type="ECO:0000313" key="8">
    <source>
        <dbReference type="EMBL" id="VAW00908.1"/>
    </source>
</evidence>
<keyword evidence="8" id="KW-0675">Receptor</keyword>
<dbReference type="InterPro" id="IPR039426">
    <property type="entry name" value="TonB-dep_rcpt-like"/>
</dbReference>
<dbReference type="InterPro" id="IPR036942">
    <property type="entry name" value="Beta-barrel_TonB_sf"/>
</dbReference>
<dbReference type="Pfam" id="PF00593">
    <property type="entry name" value="TonB_dep_Rec_b-barrel"/>
    <property type="match status" value="1"/>
</dbReference>
<evidence type="ECO:0000256" key="1">
    <source>
        <dbReference type="ARBA" id="ARBA00004571"/>
    </source>
</evidence>
<protein>
    <submittedName>
        <fullName evidence="8">TonB-dependent receptor Outer membrane receptor for ferrienterochelin and colicins</fullName>
    </submittedName>
</protein>
<keyword evidence="2" id="KW-0813">Transport</keyword>